<accession>A0ABR0KI53</accession>
<sequence>MADSFNSLPIELNKIIATSIEGDKDFCNYRLICHATNDAVEGDGQSAWRHRFLNHFDPPRFKHKSGPPNTQLKALYQQRRKWLRRGTRFRMGLSRAEGECLKVLRDLIAESFSEDLNTRQEGARSTSRNLECINRFVHTHDLLHKVLCPLGQYEEKTPNPLLTTIQLLLTPWSLFLELDVPTFSFECSQKAVYETAAQMPIFEGINSMDVNMDFALHVANFFKYHLTRYDEHTLFEYFKDLA</sequence>
<gene>
    <name evidence="1" type="ORF">LTR16_007355</name>
</gene>
<feature type="non-terminal residue" evidence="1">
    <location>
        <position position="242"/>
    </location>
</feature>
<reference evidence="1 2" key="1">
    <citation type="submission" date="2023-08" db="EMBL/GenBank/DDBJ databases">
        <title>Black Yeasts Isolated from many extreme environments.</title>
        <authorList>
            <person name="Coleine C."/>
            <person name="Stajich J.E."/>
            <person name="Selbmann L."/>
        </authorList>
    </citation>
    <scope>NUCLEOTIDE SEQUENCE [LARGE SCALE GENOMIC DNA]</scope>
    <source>
        <strain evidence="1 2">CCFEE 536</strain>
    </source>
</reference>
<dbReference type="Proteomes" id="UP001357485">
    <property type="component" value="Unassembled WGS sequence"/>
</dbReference>
<evidence type="ECO:0000313" key="1">
    <source>
        <dbReference type="EMBL" id="KAK5095763.1"/>
    </source>
</evidence>
<dbReference type="EMBL" id="JAVRRA010026175">
    <property type="protein sequence ID" value="KAK5095763.1"/>
    <property type="molecule type" value="Genomic_DNA"/>
</dbReference>
<protein>
    <recommendedName>
        <fullName evidence="3">F-box domain-containing protein</fullName>
    </recommendedName>
</protein>
<proteinExistence type="predicted"/>
<evidence type="ECO:0008006" key="3">
    <source>
        <dbReference type="Google" id="ProtNLM"/>
    </source>
</evidence>
<name>A0ABR0KI53_9PEZI</name>
<organism evidence="1 2">
    <name type="scientific">Cryomyces antarcticus</name>
    <dbReference type="NCBI Taxonomy" id="329879"/>
    <lineage>
        <taxon>Eukaryota</taxon>
        <taxon>Fungi</taxon>
        <taxon>Dikarya</taxon>
        <taxon>Ascomycota</taxon>
        <taxon>Pezizomycotina</taxon>
        <taxon>Dothideomycetes</taxon>
        <taxon>Dothideomycetes incertae sedis</taxon>
        <taxon>Cryomyces</taxon>
    </lineage>
</organism>
<keyword evidence="2" id="KW-1185">Reference proteome</keyword>
<comment type="caution">
    <text evidence="1">The sequence shown here is derived from an EMBL/GenBank/DDBJ whole genome shotgun (WGS) entry which is preliminary data.</text>
</comment>
<evidence type="ECO:0000313" key="2">
    <source>
        <dbReference type="Proteomes" id="UP001357485"/>
    </source>
</evidence>